<proteinExistence type="predicted"/>
<dbReference type="PANTHER" id="PTHR23028:SF134">
    <property type="entry name" value="PUTATIVE (AFU_ORTHOLOGUE AFUA_4G08520)-RELATED"/>
    <property type="match status" value="1"/>
</dbReference>
<keyword evidence="1" id="KW-0808">Transferase</keyword>
<evidence type="ECO:0000313" key="1">
    <source>
        <dbReference type="EMBL" id="BBL04061.1"/>
    </source>
</evidence>
<protein>
    <submittedName>
        <fullName evidence="1">Acyltransferase</fullName>
    </submittedName>
</protein>
<sequence>MPQTSLPSAAYADSKPHYDILDGLRGVAALLVVVFHLCEAHATSHFDQLLNHGYLAVDFFFALSGFVIGYAYDDRWGRMTVGGFFKRRLIRLQPMVVLGMAVGAALFYFQDCDMWPVHAVPVWKMLAVMLVGMTLLPVPVSMDVRGWQEMHPLNGPGWSLFYEYCANILYALVVRRFPKWLLGVLVAVSGAALIRFALTSPSGDIIGGWSLTAEQLGVGFTRMMYPFFGGLLLSRLVRPGHVRRAFWWCSLGLVALLAVPRVGGTEHLWQNGLYDALVVVVLFPLIVWTGASGTVTGRSARVCEFLGDISYPIYITHYPLVYTYTAWVRNHGLTLGEAWPAAAGTVVVSVLLAYAALKWYDEPVRRWLRREFM</sequence>
<keyword evidence="2" id="KW-1185">Reference proteome</keyword>
<dbReference type="RefSeq" id="WP_019130492.1">
    <property type="nucleotide sequence ID" value="NZ_AP019735.1"/>
</dbReference>
<accession>A0A3D2BBI3</accession>
<reference evidence="2" key="1">
    <citation type="submission" date="2019-06" db="EMBL/GenBank/DDBJ databases">
        <title>Alistipes onderdonkii subsp. vulgaris subsp. nov., Alistipes dispar sp. nov. and Alistipes communis sp. nov., isolated from human faeces, and creation of Alistipes onderdonkii subsp. onderdonkii subsp. nov.</title>
        <authorList>
            <person name="Sakamoto M."/>
            <person name="Ikeyama N."/>
            <person name="Ogata Y."/>
            <person name="Suda W."/>
            <person name="Iino T."/>
            <person name="Hattori M."/>
            <person name="Ohkuma M."/>
        </authorList>
    </citation>
    <scope>NUCLEOTIDE SEQUENCE [LARGE SCALE GENOMIC DNA]</scope>
    <source>
        <strain evidence="2">5CBH24</strain>
    </source>
</reference>
<dbReference type="AlphaFoldDB" id="A0A3D2BBI3"/>
<dbReference type="Proteomes" id="UP000318946">
    <property type="component" value="Chromosome"/>
</dbReference>
<dbReference type="STRING" id="1118061.GCA_000311925_01277"/>
<dbReference type="PANTHER" id="PTHR23028">
    <property type="entry name" value="ACETYLTRANSFERASE"/>
    <property type="match status" value="1"/>
</dbReference>
<dbReference type="InterPro" id="IPR050879">
    <property type="entry name" value="Acyltransferase_3"/>
</dbReference>
<dbReference type="EMBL" id="AP019735">
    <property type="protein sequence ID" value="BBL04061.1"/>
    <property type="molecule type" value="Genomic_DNA"/>
</dbReference>
<organism evidence="1 2">
    <name type="scientific">Alistipes communis</name>
    <dbReference type="NCBI Taxonomy" id="2585118"/>
    <lineage>
        <taxon>Bacteria</taxon>
        <taxon>Pseudomonadati</taxon>
        <taxon>Bacteroidota</taxon>
        <taxon>Bacteroidia</taxon>
        <taxon>Bacteroidales</taxon>
        <taxon>Rikenellaceae</taxon>
        <taxon>Alistipes</taxon>
    </lineage>
</organism>
<dbReference type="Pfam" id="PF01757">
    <property type="entry name" value="Acyl_transf_3"/>
    <property type="match status" value="1"/>
</dbReference>
<dbReference type="GeneID" id="78342095"/>
<dbReference type="GO" id="GO:0016747">
    <property type="term" value="F:acyltransferase activity, transferring groups other than amino-acyl groups"/>
    <property type="evidence" value="ECO:0007669"/>
    <property type="project" value="InterPro"/>
</dbReference>
<accession>A0A4Y1WSJ5</accession>
<dbReference type="KEGG" id="acou:A5CBH24_13740"/>
<dbReference type="InterPro" id="IPR002656">
    <property type="entry name" value="Acyl_transf_3_dom"/>
</dbReference>
<evidence type="ECO:0000313" key="2">
    <source>
        <dbReference type="Proteomes" id="UP000318946"/>
    </source>
</evidence>
<accession>A0A4Y1XJM0</accession>
<gene>
    <name evidence="1" type="ORF">A5CBH24_13740</name>
</gene>
<dbReference type="OrthoDB" id="9796461at2"/>
<keyword evidence="1" id="KW-0012">Acyltransferase</keyword>
<name>A0A3D2BBI3_9BACT</name>